<sequence length="75" mass="8533">MKNRHTQYARAQPFLAAGLAYGWRYFCRKAMKPASRAGLLKTLSKIVKNAAIVISLLSYFPISRREVSAEIEMNK</sequence>
<protein>
    <submittedName>
        <fullName evidence="1">Uncharacterized protein</fullName>
    </submittedName>
</protein>
<keyword evidence="2" id="KW-1185">Reference proteome</keyword>
<dbReference type="Proteomes" id="UP000217215">
    <property type="component" value="Chromosome"/>
</dbReference>
<dbReference type="EMBL" id="CP016773">
    <property type="protein sequence ID" value="ASY16487.1"/>
    <property type="molecule type" value="Genomic_DNA"/>
</dbReference>
<gene>
    <name evidence="1" type="ORF">A1sIA56_06315</name>
</gene>
<dbReference type="AlphaFoldDB" id="A0A249KI71"/>
<proteinExistence type="predicted"/>
<accession>A0A249KI71</accession>
<evidence type="ECO:0000313" key="2">
    <source>
        <dbReference type="Proteomes" id="UP000217215"/>
    </source>
</evidence>
<evidence type="ECO:0000313" key="1">
    <source>
        <dbReference type="EMBL" id="ASY16487.1"/>
    </source>
</evidence>
<name>A0A249KI71_9ACTN</name>
<organism evidence="1 2">
    <name type="scientific">Candidatus Planktophila sulfonica</name>
    <dbReference type="NCBI Taxonomy" id="1884904"/>
    <lineage>
        <taxon>Bacteria</taxon>
        <taxon>Bacillati</taxon>
        <taxon>Actinomycetota</taxon>
        <taxon>Actinomycetes</taxon>
        <taxon>Candidatus Nanopelagicales</taxon>
        <taxon>Candidatus Nanopelagicaceae</taxon>
        <taxon>Candidatus Planktophila</taxon>
    </lineage>
</organism>
<dbReference type="KEGG" id="psuf:A1sIA56_06315"/>
<reference evidence="1 2" key="1">
    <citation type="submission" date="2016-07" db="EMBL/GenBank/DDBJ databases">
        <title>High microdiversification within the ubiquitous acI lineage of Actinobacteria.</title>
        <authorList>
            <person name="Neuenschwander S.M."/>
            <person name="Salcher M."/>
            <person name="Ghai R."/>
            <person name="Pernthaler J."/>
        </authorList>
    </citation>
    <scope>NUCLEOTIDE SEQUENCE [LARGE SCALE GENOMIC DNA]</scope>
    <source>
        <strain evidence="1">MMS-IA-56</strain>
    </source>
</reference>